<dbReference type="PANTHER" id="PTHR22642">
    <property type="entry name" value="IMIDAZOLONEPROPIONASE"/>
    <property type="match status" value="1"/>
</dbReference>
<evidence type="ECO:0000313" key="2">
    <source>
        <dbReference type="EMBL" id="MBP1326949.1"/>
    </source>
</evidence>
<dbReference type="AlphaFoldDB" id="A0A940PX40"/>
<accession>A0A940PX40</accession>
<protein>
    <submittedName>
        <fullName evidence="2">Amidohydrolase YtcJ</fullName>
    </submittedName>
</protein>
<feature type="domain" description="Amidohydrolase 3" evidence="1">
    <location>
        <begin position="51"/>
        <end position="538"/>
    </location>
</feature>
<dbReference type="SUPFAM" id="SSF51556">
    <property type="entry name" value="Metallo-dependent hydrolases"/>
    <property type="match status" value="1"/>
</dbReference>
<reference evidence="2" key="1">
    <citation type="submission" date="2021-02" db="EMBL/GenBank/DDBJ databases">
        <title>Sequencing the genomes of 1000 actinobacteria strains.</title>
        <authorList>
            <person name="Klenk H.-P."/>
        </authorList>
    </citation>
    <scope>NUCLEOTIDE SEQUENCE</scope>
    <source>
        <strain evidence="2">DSM 22850</strain>
    </source>
</reference>
<dbReference type="InterPro" id="IPR011059">
    <property type="entry name" value="Metal-dep_hydrolase_composite"/>
</dbReference>
<comment type="caution">
    <text evidence="2">The sequence shown here is derived from an EMBL/GenBank/DDBJ whole genome shotgun (WGS) entry which is preliminary data.</text>
</comment>
<dbReference type="SUPFAM" id="SSF51338">
    <property type="entry name" value="Composite domain of metallo-dependent hydrolases"/>
    <property type="match status" value="1"/>
</dbReference>
<gene>
    <name evidence="2" type="ORF">JOF28_002181</name>
</gene>
<dbReference type="InterPro" id="IPR032466">
    <property type="entry name" value="Metal_Hydrolase"/>
</dbReference>
<dbReference type="Gene3D" id="3.20.20.140">
    <property type="entry name" value="Metal-dependent hydrolases"/>
    <property type="match status" value="1"/>
</dbReference>
<dbReference type="Proteomes" id="UP000675163">
    <property type="component" value="Unassembled WGS sequence"/>
</dbReference>
<dbReference type="Gene3D" id="2.30.40.10">
    <property type="entry name" value="Urease, subunit C, domain 1"/>
    <property type="match status" value="1"/>
</dbReference>
<dbReference type="Pfam" id="PF07969">
    <property type="entry name" value="Amidohydro_3"/>
    <property type="match status" value="1"/>
</dbReference>
<dbReference type="GO" id="GO:0016810">
    <property type="term" value="F:hydrolase activity, acting on carbon-nitrogen (but not peptide) bonds"/>
    <property type="evidence" value="ECO:0007669"/>
    <property type="project" value="InterPro"/>
</dbReference>
<dbReference type="InterPro" id="IPR033932">
    <property type="entry name" value="YtcJ-like"/>
</dbReference>
<name>A0A940PX40_9MICO</name>
<dbReference type="EMBL" id="JAFIDA010000001">
    <property type="protein sequence ID" value="MBP1326949.1"/>
    <property type="molecule type" value="Genomic_DNA"/>
</dbReference>
<keyword evidence="3" id="KW-1185">Reference proteome</keyword>
<dbReference type="RefSeq" id="WP_209705776.1">
    <property type="nucleotide sequence ID" value="NZ_JAFIDA010000001.1"/>
</dbReference>
<dbReference type="PANTHER" id="PTHR22642:SF2">
    <property type="entry name" value="PROTEIN LONG AFTER FAR-RED 3"/>
    <property type="match status" value="1"/>
</dbReference>
<proteinExistence type="predicted"/>
<dbReference type="InterPro" id="IPR013108">
    <property type="entry name" value="Amidohydro_3"/>
</dbReference>
<organism evidence="2 3">
    <name type="scientific">Leucobacter exalbidus</name>
    <dbReference type="NCBI Taxonomy" id="662960"/>
    <lineage>
        <taxon>Bacteria</taxon>
        <taxon>Bacillati</taxon>
        <taxon>Actinomycetota</taxon>
        <taxon>Actinomycetes</taxon>
        <taxon>Micrococcales</taxon>
        <taxon>Microbacteriaceae</taxon>
        <taxon>Leucobacter</taxon>
    </lineage>
</organism>
<dbReference type="CDD" id="cd01300">
    <property type="entry name" value="YtcJ_like"/>
    <property type="match status" value="1"/>
</dbReference>
<evidence type="ECO:0000259" key="1">
    <source>
        <dbReference type="Pfam" id="PF07969"/>
    </source>
</evidence>
<sequence length="541" mass="57956">MTLTVFTGGTIVVAARADGSTELTEALAIEAGRVVAHGCAALDLASQDGAQTIDLAGGTLAPAVGEGHAHPVLGGLEAQGPAVREAKDLAGILDAVKTWKQQNPSAEWIVGASYDATFAPGGRFDARWLDEVTGDTPTVLRSWDYHTVWVNTAALKAAGITADTPDPELGRILRRKNGAPLGTLQEAAANDLLANVVPAFALETRVSALEAATLAYAEQGTTWVQDAWVDPADLDTYRVAARTDRLHTRVNLALRADPANWREQIAEFIAVRKEIRALAHPRLSAETIKFFVDGVIENHTAALTDDYADTPGDRGLANWSEDDLTAAVAALDAAGFQLHLHAIGDRAVRIALDALEAARDVDPGRDRHHVVAHVAMLAPADVERFAQLGVIANFEPYWAQCDAVMQSLTIPHIGHDRDSWQYLIGSIARSGATVSFGSDWPVTTKDWRPAFATAVTRRDVTNPEDPTWLPDECISPATAYAAYTEGIARQALAHDRGSLEVGRVADLVWLSANPLEVAPELVPELEVRGTWLAGDVTYAKN</sequence>
<dbReference type="Gene3D" id="3.10.310.70">
    <property type="match status" value="1"/>
</dbReference>
<evidence type="ECO:0000313" key="3">
    <source>
        <dbReference type="Proteomes" id="UP000675163"/>
    </source>
</evidence>